<dbReference type="PROSITE" id="PS51750">
    <property type="entry name" value="BRO_N"/>
    <property type="match status" value="1"/>
</dbReference>
<evidence type="ECO:0000313" key="2">
    <source>
        <dbReference type="EMBL" id="DAD95630.1"/>
    </source>
</evidence>
<name>A0A8S5NLM2_9CAUD</name>
<dbReference type="PANTHER" id="PTHR36180">
    <property type="entry name" value="DNA-BINDING PROTEIN-RELATED-RELATED"/>
    <property type="match status" value="1"/>
</dbReference>
<dbReference type="PANTHER" id="PTHR36180:SF2">
    <property type="entry name" value="BRO FAMILY PROTEIN"/>
    <property type="match status" value="1"/>
</dbReference>
<reference evidence="2" key="1">
    <citation type="journal article" date="2021" name="Proc. Natl. Acad. Sci. U.S.A.">
        <title>A Catalog of Tens of Thousands of Viruses from Human Metagenomes Reveals Hidden Associations with Chronic Diseases.</title>
        <authorList>
            <person name="Tisza M.J."/>
            <person name="Buck C.B."/>
        </authorList>
    </citation>
    <scope>NUCLEOTIDE SEQUENCE</scope>
    <source>
        <strain evidence="2">CtQU013</strain>
    </source>
</reference>
<proteinExistence type="predicted"/>
<organism evidence="2">
    <name type="scientific">Siphoviridae sp. ctQU013</name>
    <dbReference type="NCBI Taxonomy" id="2826329"/>
    <lineage>
        <taxon>Viruses</taxon>
        <taxon>Duplodnaviria</taxon>
        <taxon>Heunggongvirae</taxon>
        <taxon>Uroviricota</taxon>
        <taxon>Caudoviricetes</taxon>
    </lineage>
</organism>
<protein>
    <recommendedName>
        <fullName evidence="1">Bro-N domain-containing protein</fullName>
    </recommendedName>
</protein>
<dbReference type="InterPro" id="IPR003497">
    <property type="entry name" value="BRO_N_domain"/>
</dbReference>
<dbReference type="Pfam" id="PF02498">
    <property type="entry name" value="Bro-N"/>
    <property type="match status" value="1"/>
</dbReference>
<evidence type="ECO:0000259" key="1">
    <source>
        <dbReference type="PROSITE" id="PS51750"/>
    </source>
</evidence>
<dbReference type="EMBL" id="BK015198">
    <property type="protein sequence ID" value="DAD95630.1"/>
    <property type="molecule type" value="Genomic_DNA"/>
</dbReference>
<sequence>MSNPLTTFIFEGASIRVFGDSVSPLFVAADICNALNLTNPSMAIASLAPFERAKLNLGAGKPDVNVVNESGLYTLILRSRDAVKEGTPAYRFRVKVTNEILPAIRKTGSYSAATLTPAEQLQIRKAISARAKKSAVAYQTIYHALYARFQVAKYDQSRAKPLIMYSRKTWVAQIRNAVACLLLTR</sequence>
<dbReference type="SMART" id="SM01040">
    <property type="entry name" value="Bro-N"/>
    <property type="match status" value="1"/>
</dbReference>
<feature type="domain" description="Bro-N" evidence="1">
    <location>
        <begin position="1"/>
        <end position="108"/>
    </location>
</feature>
<accession>A0A8S5NLM2</accession>